<feature type="transmembrane region" description="Helical" evidence="1">
    <location>
        <begin position="221"/>
        <end position="238"/>
    </location>
</feature>
<dbReference type="EMBL" id="NJHN03000058">
    <property type="protein sequence ID" value="KAH9419540.1"/>
    <property type="molecule type" value="Genomic_DNA"/>
</dbReference>
<evidence type="ECO:0000256" key="1">
    <source>
        <dbReference type="SAM" id="Phobius"/>
    </source>
</evidence>
<keyword evidence="1" id="KW-1133">Transmembrane helix</keyword>
<accession>A0ABQ8JAC3</accession>
<sequence length="253" mass="27856">MANISSILAYDILFIFLIINSLMIRDVCVFVNRVEKIEFYGWLNMKFSTAFSATVSIDCSKLNAKSVLKLSFESSKSLSSSKLNSILLLDSLILDISNDFSSKNFFSGSAFSCRFTGFKILENLTDFFGLTISIVVVTGSPVDGVSSSLLMLISSVFSTFLLNVGSMTAISGHNPNDTFKSMGTSFCSSRSKFFRSLSTAGIVLINLFRTLKLFNSKLKCINEIAVLILTYNVLLLLIKRSILPPTSDRSYGT</sequence>
<keyword evidence="3" id="KW-1185">Reference proteome</keyword>
<proteinExistence type="predicted"/>
<protein>
    <submittedName>
        <fullName evidence="2">Uncharacterized protein</fullName>
    </submittedName>
</protein>
<organism evidence="2 3">
    <name type="scientific">Dermatophagoides pteronyssinus</name>
    <name type="common">European house dust mite</name>
    <dbReference type="NCBI Taxonomy" id="6956"/>
    <lineage>
        <taxon>Eukaryota</taxon>
        <taxon>Metazoa</taxon>
        <taxon>Ecdysozoa</taxon>
        <taxon>Arthropoda</taxon>
        <taxon>Chelicerata</taxon>
        <taxon>Arachnida</taxon>
        <taxon>Acari</taxon>
        <taxon>Acariformes</taxon>
        <taxon>Sarcoptiformes</taxon>
        <taxon>Astigmata</taxon>
        <taxon>Psoroptidia</taxon>
        <taxon>Analgoidea</taxon>
        <taxon>Pyroglyphidae</taxon>
        <taxon>Dermatophagoidinae</taxon>
        <taxon>Dermatophagoides</taxon>
    </lineage>
</organism>
<feature type="transmembrane region" description="Helical" evidence="1">
    <location>
        <begin position="193"/>
        <end position="209"/>
    </location>
</feature>
<keyword evidence="1" id="KW-0812">Transmembrane</keyword>
<evidence type="ECO:0000313" key="2">
    <source>
        <dbReference type="EMBL" id="KAH9419540.1"/>
    </source>
</evidence>
<comment type="caution">
    <text evidence="2">The sequence shown here is derived from an EMBL/GenBank/DDBJ whole genome shotgun (WGS) entry which is preliminary data.</text>
</comment>
<feature type="transmembrane region" description="Helical" evidence="1">
    <location>
        <begin position="148"/>
        <end position="172"/>
    </location>
</feature>
<name>A0ABQ8JAC3_DERPT</name>
<reference evidence="2 3" key="2">
    <citation type="journal article" date="2022" name="Mol. Biol. Evol.">
        <title>Comparative Genomics Reveals Insights into the Divergent Evolution of Astigmatic Mites and Household Pest Adaptations.</title>
        <authorList>
            <person name="Xiong Q."/>
            <person name="Wan A.T."/>
            <person name="Liu X."/>
            <person name="Fung C.S."/>
            <person name="Xiao X."/>
            <person name="Malainual N."/>
            <person name="Hou J."/>
            <person name="Wang L."/>
            <person name="Wang M."/>
            <person name="Yang K.Y."/>
            <person name="Cui Y."/>
            <person name="Leung E.L."/>
            <person name="Nong W."/>
            <person name="Shin S.K."/>
            <person name="Au S.W."/>
            <person name="Jeong K.Y."/>
            <person name="Chew F.T."/>
            <person name="Hui J.H."/>
            <person name="Leung T.F."/>
            <person name="Tungtrongchitr A."/>
            <person name="Zhong N."/>
            <person name="Liu Z."/>
            <person name="Tsui S.K."/>
        </authorList>
    </citation>
    <scope>NUCLEOTIDE SEQUENCE [LARGE SCALE GENOMIC DNA]</scope>
    <source>
        <strain evidence="2">Derp</strain>
    </source>
</reference>
<keyword evidence="1" id="KW-0472">Membrane</keyword>
<gene>
    <name evidence="2" type="ORF">DERP_009597</name>
</gene>
<feature type="transmembrane region" description="Helical" evidence="1">
    <location>
        <begin position="6"/>
        <end position="24"/>
    </location>
</feature>
<evidence type="ECO:0000313" key="3">
    <source>
        <dbReference type="Proteomes" id="UP000887458"/>
    </source>
</evidence>
<dbReference type="Proteomes" id="UP000887458">
    <property type="component" value="Unassembled WGS sequence"/>
</dbReference>
<reference evidence="2 3" key="1">
    <citation type="journal article" date="2018" name="J. Allergy Clin. Immunol.">
        <title>High-quality assembly of Dermatophagoides pteronyssinus genome and transcriptome reveals a wide range of novel allergens.</title>
        <authorList>
            <person name="Liu X.Y."/>
            <person name="Yang K.Y."/>
            <person name="Wang M.Q."/>
            <person name="Kwok J.S."/>
            <person name="Zeng X."/>
            <person name="Yang Z."/>
            <person name="Xiao X.J."/>
            <person name="Lau C.P."/>
            <person name="Li Y."/>
            <person name="Huang Z.M."/>
            <person name="Ba J.G."/>
            <person name="Yim A.K."/>
            <person name="Ouyang C.Y."/>
            <person name="Ngai S.M."/>
            <person name="Chan T.F."/>
            <person name="Leung E.L."/>
            <person name="Liu L."/>
            <person name="Liu Z.G."/>
            <person name="Tsui S.K."/>
        </authorList>
    </citation>
    <scope>NUCLEOTIDE SEQUENCE [LARGE SCALE GENOMIC DNA]</scope>
    <source>
        <strain evidence="2">Derp</strain>
    </source>
</reference>